<feature type="signal peptide" evidence="4">
    <location>
        <begin position="1"/>
        <end position="30"/>
    </location>
</feature>
<evidence type="ECO:0000313" key="6">
    <source>
        <dbReference type="EMBL" id="ASY23715.1"/>
    </source>
</evidence>
<comment type="subcellular location">
    <subcellularLocation>
        <location evidence="1">Cell envelope</location>
    </subcellularLocation>
</comment>
<name>A0A249L446_9ACTN</name>
<evidence type="ECO:0000256" key="2">
    <source>
        <dbReference type="ARBA" id="ARBA00007639"/>
    </source>
</evidence>
<proteinExistence type="inferred from homology"/>
<dbReference type="Pfam" id="PF13407">
    <property type="entry name" value="Peripla_BP_4"/>
    <property type="match status" value="1"/>
</dbReference>
<evidence type="ECO:0000313" key="7">
    <source>
        <dbReference type="Proteomes" id="UP000217210"/>
    </source>
</evidence>
<evidence type="ECO:0000256" key="4">
    <source>
        <dbReference type="SAM" id="SignalP"/>
    </source>
</evidence>
<dbReference type="Proteomes" id="UP000217210">
    <property type="component" value="Chromosome"/>
</dbReference>
<dbReference type="RefSeq" id="WP_095687991.1">
    <property type="nucleotide sequence ID" value="NZ_CP016779.1"/>
</dbReference>
<organism evidence="6 7">
    <name type="scientific">Candidatus Nanopelagicus abundans</name>
    <dbReference type="NCBI Taxonomy" id="1884916"/>
    <lineage>
        <taxon>Bacteria</taxon>
        <taxon>Bacillati</taxon>
        <taxon>Actinomycetota</taxon>
        <taxon>Actinomycetes</taxon>
        <taxon>Candidatus Nanopelagicales</taxon>
        <taxon>Candidatus Nanopelagicaceae</taxon>
        <taxon>Candidatus Nanopelagicus</taxon>
    </lineage>
</organism>
<keyword evidence="7" id="KW-1185">Reference proteome</keyword>
<sequence>MKKNRKLAAVAAVSAVALVFTGVGASSANAAGEKITFIQGVAGDAFYITMGCGIAEAAAKAGAVVTTQGGAKWDATVQKPVLDSVIASKPQAILIAANDKTVMQKPIEAAIAAGIKVVLVDTTIDDPSTAVSEIASDNYGGGKAAFDAVKQLQPKGGKVLVVSTSPGVSSVDARVLGFADKANADKKFNYLGVQYSNNEPAVAQRIVTAALAKNRDIVAVFATNLFSAQGVAAGIKQAGRAGKVTVVGFDAGSDQVKALKAGTVQALIAQQPGTIGSKGIEAAVAAIAGKAPEAKKIATGFTILTKKNIDTAAGKKAQYRDSCS</sequence>
<evidence type="ECO:0000256" key="1">
    <source>
        <dbReference type="ARBA" id="ARBA00004196"/>
    </source>
</evidence>
<dbReference type="PANTHER" id="PTHR46847:SF1">
    <property type="entry name" value="D-ALLOSE-BINDING PERIPLASMIC PROTEIN-RELATED"/>
    <property type="match status" value="1"/>
</dbReference>
<dbReference type="InterPro" id="IPR028082">
    <property type="entry name" value="Peripla_BP_I"/>
</dbReference>
<dbReference type="InterPro" id="IPR025997">
    <property type="entry name" value="SBP_2_dom"/>
</dbReference>
<dbReference type="OrthoDB" id="9800520at2"/>
<feature type="domain" description="Periplasmic binding protein" evidence="5">
    <location>
        <begin position="36"/>
        <end position="290"/>
    </location>
</feature>
<reference evidence="6 7" key="1">
    <citation type="submission" date="2016-07" db="EMBL/GenBank/DDBJ databases">
        <title>High microdiversification within the ubiquitous acI lineage of Actinobacteria.</title>
        <authorList>
            <person name="Neuenschwander S.M."/>
            <person name="Salcher M."/>
            <person name="Ghai R."/>
            <person name="Pernthaler J."/>
        </authorList>
    </citation>
    <scope>NUCLEOTIDE SEQUENCE [LARGE SCALE GENOMIC DNA]</scope>
    <source>
        <strain evidence="6">MMS-IIB-91</strain>
    </source>
</reference>
<accession>A0A249L446</accession>
<dbReference type="Gene3D" id="3.40.50.2300">
    <property type="match status" value="2"/>
</dbReference>
<dbReference type="PANTHER" id="PTHR46847">
    <property type="entry name" value="D-ALLOSE-BINDING PERIPLASMIC PROTEIN-RELATED"/>
    <property type="match status" value="1"/>
</dbReference>
<evidence type="ECO:0000259" key="5">
    <source>
        <dbReference type="Pfam" id="PF13407"/>
    </source>
</evidence>
<dbReference type="GO" id="GO:0030313">
    <property type="term" value="C:cell envelope"/>
    <property type="evidence" value="ECO:0007669"/>
    <property type="project" value="UniProtKB-SubCell"/>
</dbReference>
<dbReference type="KEGG" id="nab:B1sIIB91_02105"/>
<feature type="chain" id="PRO_5013168342" evidence="4">
    <location>
        <begin position="31"/>
        <end position="324"/>
    </location>
</feature>
<evidence type="ECO:0000256" key="3">
    <source>
        <dbReference type="ARBA" id="ARBA00022729"/>
    </source>
</evidence>
<dbReference type="CDD" id="cd20007">
    <property type="entry name" value="PBP1_ABC_sugar_binding-like"/>
    <property type="match status" value="1"/>
</dbReference>
<comment type="similarity">
    <text evidence="2">Belongs to the bacterial solute-binding protein 2 family.</text>
</comment>
<dbReference type="GO" id="GO:0030246">
    <property type="term" value="F:carbohydrate binding"/>
    <property type="evidence" value="ECO:0007669"/>
    <property type="project" value="UniProtKB-ARBA"/>
</dbReference>
<gene>
    <name evidence="6" type="ORF">B1sIIB91_02105</name>
</gene>
<keyword evidence="3 4" id="KW-0732">Signal</keyword>
<dbReference type="AlphaFoldDB" id="A0A249L446"/>
<dbReference type="EMBL" id="CP016779">
    <property type="protein sequence ID" value="ASY23715.1"/>
    <property type="molecule type" value="Genomic_DNA"/>
</dbReference>
<protein>
    <submittedName>
        <fullName evidence="6">Ribose transport system substrate-binding protein</fullName>
    </submittedName>
</protein>
<dbReference type="SUPFAM" id="SSF53822">
    <property type="entry name" value="Periplasmic binding protein-like I"/>
    <property type="match status" value="1"/>
</dbReference>